<gene>
    <name evidence="1" type="ORF">Dda_6012</name>
</gene>
<accession>A0AAD6IUU9</accession>
<keyword evidence="2" id="KW-1185">Reference proteome</keyword>
<organism evidence="1 2">
    <name type="scientific">Drechslerella dactyloides</name>
    <name type="common">Nematode-trapping fungus</name>
    <name type="synonym">Arthrobotrys dactyloides</name>
    <dbReference type="NCBI Taxonomy" id="74499"/>
    <lineage>
        <taxon>Eukaryota</taxon>
        <taxon>Fungi</taxon>
        <taxon>Dikarya</taxon>
        <taxon>Ascomycota</taxon>
        <taxon>Pezizomycotina</taxon>
        <taxon>Orbiliomycetes</taxon>
        <taxon>Orbiliales</taxon>
        <taxon>Orbiliaceae</taxon>
        <taxon>Drechslerella</taxon>
    </lineage>
</organism>
<sequence length="81" mass="9287">MTCYSRPDAPFVGAARAKPGFNSMLLRVATLQQIFGLMAETAYERGNRKRTPRMAELKEQIRRVHKDAARDVRSRNSSKYI</sequence>
<evidence type="ECO:0000313" key="2">
    <source>
        <dbReference type="Proteomes" id="UP001221413"/>
    </source>
</evidence>
<reference evidence="1" key="1">
    <citation type="submission" date="2023-01" db="EMBL/GenBank/DDBJ databases">
        <title>The chitinases involved in constricting ring structure development in the nematode-trapping fungus Drechslerella dactyloides.</title>
        <authorList>
            <person name="Wang R."/>
            <person name="Zhang L."/>
            <person name="Tang P."/>
            <person name="Li S."/>
            <person name="Liang L."/>
        </authorList>
    </citation>
    <scope>NUCLEOTIDE SEQUENCE</scope>
    <source>
        <strain evidence="1">YMF1.00031</strain>
    </source>
</reference>
<comment type="caution">
    <text evidence="1">The sequence shown here is derived from an EMBL/GenBank/DDBJ whole genome shotgun (WGS) entry which is preliminary data.</text>
</comment>
<dbReference type="Proteomes" id="UP001221413">
    <property type="component" value="Unassembled WGS sequence"/>
</dbReference>
<proteinExistence type="predicted"/>
<dbReference type="EMBL" id="JAQGDS010000007">
    <property type="protein sequence ID" value="KAJ6259115.1"/>
    <property type="molecule type" value="Genomic_DNA"/>
</dbReference>
<name>A0AAD6IUU9_DREDA</name>
<dbReference type="AlphaFoldDB" id="A0AAD6IUU9"/>
<protein>
    <submittedName>
        <fullName evidence="1">Uncharacterized protein</fullName>
    </submittedName>
</protein>
<evidence type="ECO:0000313" key="1">
    <source>
        <dbReference type="EMBL" id="KAJ6259115.1"/>
    </source>
</evidence>